<dbReference type="EMBL" id="KZ613544">
    <property type="protein sequence ID" value="PMD12687.1"/>
    <property type="molecule type" value="Genomic_DNA"/>
</dbReference>
<protein>
    <submittedName>
        <fullName evidence="1">Uncharacterized protein</fullName>
    </submittedName>
</protein>
<dbReference type="OrthoDB" id="36970at2759"/>
<dbReference type="Proteomes" id="UP000235672">
    <property type="component" value="Unassembled WGS sequence"/>
</dbReference>
<name>A0A2J6PF92_9HELO</name>
<gene>
    <name evidence="1" type="ORF">NA56DRAFT_740258</name>
</gene>
<sequence length="233" mass="26436">MHWSFEKTQNNSFGITGSTDFTVLLSFDPKWPERTKVPGKSKNDIQTYFPNPLQNAFKQVLAAGKDPKKKNCFIDMATLNPHSEFFTESGDESVSTALLNAVDKIDPEMKPIICILCGDWGNDAPNTWQDASSSWRQTFEKIFWDNGKSPLKNNKKATLWVGYYRPILRTTADGKAYAPTEQWLKDRLDDIAKLLKELNSLVNGLPLADKLINMTKTFDPKTYIDTLLGSKYL</sequence>
<dbReference type="AlphaFoldDB" id="A0A2J6PF92"/>
<evidence type="ECO:0000313" key="2">
    <source>
        <dbReference type="Proteomes" id="UP000235672"/>
    </source>
</evidence>
<reference evidence="1 2" key="1">
    <citation type="submission" date="2016-05" db="EMBL/GenBank/DDBJ databases">
        <title>A degradative enzymes factory behind the ericoid mycorrhizal symbiosis.</title>
        <authorList>
            <consortium name="DOE Joint Genome Institute"/>
            <person name="Martino E."/>
            <person name="Morin E."/>
            <person name="Grelet G."/>
            <person name="Kuo A."/>
            <person name="Kohler A."/>
            <person name="Daghino S."/>
            <person name="Barry K."/>
            <person name="Choi C."/>
            <person name="Cichocki N."/>
            <person name="Clum A."/>
            <person name="Copeland A."/>
            <person name="Hainaut M."/>
            <person name="Haridas S."/>
            <person name="Labutti K."/>
            <person name="Lindquist E."/>
            <person name="Lipzen A."/>
            <person name="Khouja H.-R."/>
            <person name="Murat C."/>
            <person name="Ohm R."/>
            <person name="Olson A."/>
            <person name="Spatafora J."/>
            <person name="Veneault-Fourrey C."/>
            <person name="Henrissat B."/>
            <person name="Grigoriev I."/>
            <person name="Martin F."/>
            <person name="Perotto S."/>
        </authorList>
    </citation>
    <scope>NUCLEOTIDE SEQUENCE [LARGE SCALE GENOMIC DNA]</scope>
    <source>
        <strain evidence="1 2">UAMH 7357</strain>
    </source>
</reference>
<keyword evidence="2" id="KW-1185">Reference proteome</keyword>
<organism evidence="1 2">
    <name type="scientific">Hyaloscypha hepaticicola</name>
    <dbReference type="NCBI Taxonomy" id="2082293"/>
    <lineage>
        <taxon>Eukaryota</taxon>
        <taxon>Fungi</taxon>
        <taxon>Dikarya</taxon>
        <taxon>Ascomycota</taxon>
        <taxon>Pezizomycotina</taxon>
        <taxon>Leotiomycetes</taxon>
        <taxon>Helotiales</taxon>
        <taxon>Hyaloscyphaceae</taxon>
        <taxon>Hyaloscypha</taxon>
    </lineage>
</organism>
<evidence type="ECO:0000313" key="1">
    <source>
        <dbReference type="EMBL" id="PMD12687.1"/>
    </source>
</evidence>
<accession>A0A2J6PF92</accession>
<proteinExistence type="predicted"/>